<feature type="compositionally biased region" description="Polar residues" evidence="1">
    <location>
        <begin position="133"/>
        <end position="150"/>
    </location>
</feature>
<comment type="caution">
    <text evidence="2">The sequence shown here is derived from an EMBL/GenBank/DDBJ whole genome shotgun (WGS) entry which is preliminary data.</text>
</comment>
<dbReference type="AlphaFoldDB" id="Q0G2N4"/>
<protein>
    <submittedName>
        <fullName evidence="2">Uncharacterized protein</fullName>
    </submittedName>
</protein>
<keyword evidence="3" id="KW-1185">Reference proteome</keyword>
<feature type="region of interest" description="Disordered" evidence="1">
    <location>
        <begin position="115"/>
        <end position="161"/>
    </location>
</feature>
<feature type="compositionally biased region" description="Gly residues" evidence="1">
    <location>
        <begin position="152"/>
        <end position="161"/>
    </location>
</feature>
<name>Q0G2N4_9HYPH</name>
<feature type="compositionally biased region" description="Polar residues" evidence="1">
    <location>
        <begin position="1"/>
        <end position="10"/>
    </location>
</feature>
<evidence type="ECO:0000313" key="3">
    <source>
        <dbReference type="Proteomes" id="UP000004310"/>
    </source>
</evidence>
<dbReference type="EMBL" id="AATP01000002">
    <property type="protein sequence ID" value="EAU42147.1"/>
    <property type="molecule type" value="Genomic_DNA"/>
</dbReference>
<evidence type="ECO:0000313" key="2">
    <source>
        <dbReference type="EMBL" id="EAU42147.1"/>
    </source>
</evidence>
<evidence type="ECO:0000256" key="1">
    <source>
        <dbReference type="SAM" id="MobiDB-lite"/>
    </source>
</evidence>
<proteinExistence type="predicted"/>
<reference evidence="2 3" key="1">
    <citation type="journal article" date="2010" name="J. Bacteriol.">
        <title>Genome sequence of Fulvimarina pelagi HTCC2506T, a Mn(II)-oxidizing alphaproteobacterium possessing an aerobic anoxygenic photosynthetic gene cluster and Xanthorhodopsin.</title>
        <authorList>
            <person name="Kang I."/>
            <person name="Oh H.M."/>
            <person name="Lim S.I."/>
            <person name="Ferriera S."/>
            <person name="Giovannoni S.J."/>
            <person name="Cho J.C."/>
        </authorList>
    </citation>
    <scope>NUCLEOTIDE SEQUENCE [LARGE SCALE GENOMIC DNA]</scope>
    <source>
        <strain evidence="2 3">HTCC2506</strain>
    </source>
</reference>
<organism evidence="2 3">
    <name type="scientific">Fulvimarina pelagi HTCC2506</name>
    <dbReference type="NCBI Taxonomy" id="314231"/>
    <lineage>
        <taxon>Bacteria</taxon>
        <taxon>Pseudomonadati</taxon>
        <taxon>Pseudomonadota</taxon>
        <taxon>Alphaproteobacteria</taxon>
        <taxon>Hyphomicrobiales</taxon>
        <taxon>Aurantimonadaceae</taxon>
        <taxon>Fulvimarina</taxon>
    </lineage>
</organism>
<accession>Q0G2N4</accession>
<dbReference type="Proteomes" id="UP000004310">
    <property type="component" value="Unassembled WGS sequence"/>
</dbReference>
<feature type="region of interest" description="Disordered" evidence="1">
    <location>
        <begin position="1"/>
        <end position="30"/>
    </location>
</feature>
<sequence length="161" mass="16517">MGFASPSQGTVFAERDQWNGARSPIGVRSDGEVRTADVPMMGPGVIVVGEGQAYDVATRVAIDADCVIAAGVQPGEVESLVRKKVDLAANQIEPLVESGIVGVHQASADHGIAVGRKQPGFGSDQTGKVEGQCSRSRSCTEPVSPPNCNQCGGDGAAGDQR</sequence>
<dbReference type="HOGENOM" id="CLU_1641290_0_0_5"/>
<gene>
    <name evidence="2" type="ORF">FP2506_16979</name>
</gene>